<dbReference type="PANTHER" id="PTHR31350:SF29">
    <property type="entry name" value="PROTEIN SIRB1 N-TERMINAL DOMAIN-CONTAINING PROTEIN"/>
    <property type="match status" value="1"/>
</dbReference>
<accession>A0AAD6RIK1</accession>
<dbReference type="Proteomes" id="UP001164929">
    <property type="component" value="Chromosome 1"/>
</dbReference>
<feature type="region of interest" description="Disordered" evidence="1">
    <location>
        <begin position="9"/>
        <end position="31"/>
    </location>
</feature>
<keyword evidence="4" id="KW-1185">Reference proteome</keyword>
<dbReference type="InterPro" id="IPR006510">
    <property type="entry name" value="Znf_LRP1"/>
</dbReference>
<reference evidence="3 4" key="1">
    <citation type="journal article" date="2023" name="Mol. Ecol. Resour.">
        <title>Chromosome-level genome assembly of a triploid poplar Populus alba 'Berolinensis'.</title>
        <authorList>
            <person name="Chen S."/>
            <person name="Yu Y."/>
            <person name="Wang X."/>
            <person name="Wang S."/>
            <person name="Zhang T."/>
            <person name="Zhou Y."/>
            <person name="He R."/>
            <person name="Meng N."/>
            <person name="Wang Y."/>
            <person name="Liu W."/>
            <person name="Liu Z."/>
            <person name="Liu J."/>
            <person name="Guo Q."/>
            <person name="Huang H."/>
            <person name="Sederoff R.R."/>
            <person name="Wang G."/>
            <person name="Qu G."/>
            <person name="Chen S."/>
        </authorList>
    </citation>
    <scope>NUCLEOTIDE SEQUENCE [LARGE SCALE GENOMIC DNA]</scope>
    <source>
        <strain evidence="3">SC-2020</strain>
    </source>
</reference>
<evidence type="ECO:0000259" key="2">
    <source>
        <dbReference type="Pfam" id="PF13369"/>
    </source>
</evidence>
<comment type="caution">
    <text evidence="3">The sequence shown here is derived from an EMBL/GenBank/DDBJ whole genome shotgun (WGS) entry which is preliminary data.</text>
</comment>
<dbReference type="NCBIfam" id="TIGR01624">
    <property type="entry name" value="LRP1_Cterm"/>
    <property type="match status" value="1"/>
</dbReference>
<protein>
    <recommendedName>
        <fullName evidence="2">Protein SirB1 N-terminal domain-containing protein</fullName>
    </recommendedName>
</protein>
<proteinExistence type="predicted"/>
<organism evidence="3 4">
    <name type="scientific">Populus alba x Populus x berolinensis</name>
    <dbReference type="NCBI Taxonomy" id="444605"/>
    <lineage>
        <taxon>Eukaryota</taxon>
        <taxon>Viridiplantae</taxon>
        <taxon>Streptophyta</taxon>
        <taxon>Embryophyta</taxon>
        <taxon>Tracheophyta</taxon>
        <taxon>Spermatophyta</taxon>
        <taxon>Magnoliopsida</taxon>
        <taxon>eudicotyledons</taxon>
        <taxon>Gunneridae</taxon>
        <taxon>Pentapetalae</taxon>
        <taxon>rosids</taxon>
        <taxon>fabids</taxon>
        <taxon>Malpighiales</taxon>
        <taxon>Salicaceae</taxon>
        <taxon>Saliceae</taxon>
        <taxon>Populus</taxon>
    </lineage>
</organism>
<sequence>MAAIAAILSSIPSSSSSSKFSKFQSHPSAPPPCRVVCRGGSQPPPPVTTDFQFALHDALDSSGINTTHAREARQNFMSQIKRLSSIEREISISINRRVDLAKTALYIAAEDDSLISHSSVALPVDAFIERLDDLSMGFCTNNSSALKSSPEMLLDSLEKFLYAKKGFRRSTMKSRLEPRSLYLHSVLTHRSGSAVMLALIYSEILKTLRLWSLLDFDCEIFFPHDNHGLPKGYHKQKSKESDHQHILTSLTLLEKILRSLKEAFWPFQHDHTKSLFLRAAHAADCVDISKTFEGSGAQLASAKAAQHRLDRGVWTSVHFGDMRRALSACERLILLESDPKELRDYSVLLYHCGFYEQSLQYLKLYQEKGSSLQKQASNKLSSLEEDAVEKLMIRLNLISMEEGWSKPSHERGIFRVSLLIILPDHSETQATGSGCGVFQLMLLFLRPGIHEGMFSSQQLNLGRTCFLMEVDRFRIMVLCEALLWRRSPFFPPPHLCLPSIVGAAVIPLTLTSAKTWPPPPHPVTTTTTTFPPDHANMLGLHNILFIAPPPSFHHHQPPHIPSTHQIANTNDQCNIANNQESWTTLNKYQQKSSFLKRGDLNVVGDNDTGRDIGPARACRDCGNRAKKECQYRRCRTCCKSREYDCTTHMKSTWVSAARRRERHGCGGVGGGDSSASSGGGCVGGKRPRENVTTTSNSFSTSNNNAAASVNFDTGSSYQDASFKLSLPGQVREPAVFRCIRVTAINSGEAEVAYQAKVNISGHVFKGILYDQGIDEKNLFPCVPKMQSGERTRDSTSPILEPSVAYAATGNHRLLEGPLLHNQARVIVAMSPSSWTIFETPKKQNIGDASKVAMETLRLLPSLSNNGFSFRSSIPVMALFVYVNQVIDYLLYHKDSIRIIVISQESICLFRIVKSQRAFKRSHEDFGFCPKINPSHYGNDQRAGLHGMV</sequence>
<feature type="region of interest" description="Disordered" evidence="1">
    <location>
        <begin position="676"/>
        <end position="699"/>
    </location>
</feature>
<dbReference type="NCBIfam" id="TIGR01623">
    <property type="entry name" value="put_zinc_LRP1"/>
    <property type="match status" value="1"/>
</dbReference>
<gene>
    <name evidence="3" type="ORF">NC653_000430</name>
</gene>
<evidence type="ECO:0000313" key="3">
    <source>
        <dbReference type="EMBL" id="KAJ7009718.1"/>
    </source>
</evidence>
<evidence type="ECO:0000313" key="4">
    <source>
        <dbReference type="Proteomes" id="UP001164929"/>
    </source>
</evidence>
<dbReference type="PANTHER" id="PTHR31350">
    <property type="entry name" value="SI:DKEY-261L7.2"/>
    <property type="match status" value="1"/>
</dbReference>
<feature type="compositionally biased region" description="Low complexity" evidence="1">
    <location>
        <begin position="690"/>
        <end position="699"/>
    </location>
</feature>
<dbReference type="AlphaFoldDB" id="A0AAD6RIK1"/>
<dbReference type="InterPro" id="IPR006511">
    <property type="entry name" value="SHI_C"/>
</dbReference>
<dbReference type="InterPro" id="IPR032698">
    <property type="entry name" value="SirB1_N"/>
</dbReference>
<name>A0AAD6RIK1_9ROSI</name>
<evidence type="ECO:0000256" key="1">
    <source>
        <dbReference type="SAM" id="MobiDB-lite"/>
    </source>
</evidence>
<dbReference type="EMBL" id="JAQIZT010000001">
    <property type="protein sequence ID" value="KAJ7009718.1"/>
    <property type="molecule type" value="Genomic_DNA"/>
</dbReference>
<dbReference type="Pfam" id="PF05142">
    <property type="entry name" value="DUF702"/>
    <property type="match status" value="1"/>
</dbReference>
<feature type="domain" description="Protein SirB1 N-terminal" evidence="2">
    <location>
        <begin position="128"/>
        <end position="209"/>
    </location>
</feature>
<feature type="compositionally biased region" description="Low complexity" evidence="1">
    <location>
        <begin position="9"/>
        <end position="27"/>
    </location>
</feature>
<dbReference type="Pfam" id="PF13369">
    <property type="entry name" value="Transglut_core2"/>
    <property type="match status" value="1"/>
</dbReference>